<organism evidence="1 2">
    <name type="scientific">Geomonas limicola</name>
    <dbReference type="NCBI Taxonomy" id="2740186"/>
    <lineage>
        <taxon>Bacteria</taxon>
        <taxon>Pseudomonadati</taxon>
        <taxon>Thermodesulfobacteriota</taxon>
        <taxon>Desulfuromonadia</taxon>
        <taxon>Geobacterales</taxon>
        <taxon>Geobacteraceae</taxon>
        <taxon>Geomonas</taxon>
    </lineage>
</organism>
<proteinExistence type="predicted"/>
<dbReference type="RefSeq" id="WP_183361120.1">
    <property type="nucleotide sequence ID" value="NZ_BLXZ01000004.1"/>
</dbReference>
<dbReference type="Proteomes" id="UP000587586">
    <property type="component" value="Unassembled WGS sequence"/>
</dbReference>
<keyword evidence="2" id="KW-1185">Reference proteome</keyword>
<evidence type="ECO:0000313" key="1">
    <source>
        <dbReference type="EMBL" id="GFO68570.1"/>
    </source>
</evidence>
<comment type="caution">
    <text evidence="1">The sequence shown here is derived from an EMBL/GenBank/DDBJ whole genome shotgun (WGS) entry which is preliminary data.</text>
</comment>
<accession>A0A6V8N849</accession>
<gene>
    <name evidence="1" type="ORF">GMLC_21490</name>
</gene>
<name>A0A6V8N849_9BACT</name>
<protein>
    <submittedName>
        <fullName evidence="1">Uncharacterized protein</fullName>
    </submittedName>
</protein>
<sequence length="72" mass="8241">MPTLNRVGDTLRKAILPDDLQTTKSAPEYRIKMDACKSFVEIDGELWEDEDLERVKQLTSIAQQLTILAQHL</sequence>
<dbReference type="EMBL" id="BLXZ01000004">
    <property type="protein sequence ID" value="GFO68570.1"/>
    <property type="molecule type" value="Genomic_DNA"/>
</dbReference>
<dbReference type="AlphaFoldDB" id="A0A6V8N849"/>
<evidence type="ECO:0000313" key="2">
    <source>
        <dbReference type="Proteomes" id="UP000587586"/>
    </source>
</evidence>
<reference evidence="2" key="1">
    <citation type="submission" date="2020-06" db="EMBL/GenBank/DDBJ databases">
        <title>Draft genomic sequecing of Geomonas sp. Red745.</title>
        <authorList>
            <person name="Itoh H."/>
            <person name="Xu Z.X."/>
            <person name="Ushijima N."/>
            <person name="Masuda Y."/>
            <person name="Shiratori Y."/>
            <person name="Senoo K."/>
        </authorList>
    </citation>
    <scope>NUCLEOTIDE SEQUENCE [LARGE SCALE GENOMIC DNA]</scope>
    <source>
        <strain evidence="2">Red745</strain>
    </source>
</reference>